<dbReference type="CDD" id="cd05325">
    <property type="entry name" value="carb_red_sniffer_like_SDR_c"/>
    <property type="match status" value="1"/>
</dbReference>
<dbReference type="AlphaFoldDB" id="A0AAW0FHF6"/>
<evidence type="ECO:0008006" key="3">
    <source>
        <dbReference type="Google" id="ProtNLM"/>
    </source>
</evidence>
<dbReference type="PRINTS" id="PR00081">
    <property type="entry name" value="GDHRDH"/>
</dbReference>
<dbReference type="InterPro" id="IPR002347">
    <property type="entry name" value="SDR_fam"/>
</dbReference>
<protein>
    <recommendedName>
        <fullName evidence="3">NAD(P)-binding protein</fullName>
    </recommendedName>
</protein>
<dbReference type="SUPFAM" id="SSF51735">
    <property type="entry name" value="NAD(P)-binding Rossmann-fold domains"/>
    <property type="match status" value="1"/>
</dbReference>
<organism evidence="1 2">
    <name type="scientific">Cerrena zonata</name>
    <dbReference type="NCBI Taxonomy" id="2478898"/>
    <lineage>
        <taxon>Eukaryota</taxon>
        <taxon>Fungi</taxon>
        <taxon>Dikarya</taxon>
        <taxon>Basidiomycota</taxon>
        <taxon>Agaricomycotina</taxon>
        <taxon>Agaricomycetes</taxon>
        <taxon>Polyporales</taxon>
        <taxon>Cerrenaceae</taxon>
        <taxon>Cerrena</taxon>
    </lineage>
</organism>
<comment type="caution">
    <text evidence="1">The sequence shown here is derived from an EMBL/GenBank/DDBJ whole genome shotgun (WGS) entry which is preliminary data.</text>
</comment>
<accession>A0AAW0FHF6</accession>
<dbReference type="GO" id="GO:0016616">
    <property type="term" value="F:oxidoreductase activity, acting on the CH-OH group of donors, NAD or NADP as acceptor"/>
    <property type="evidence" value="ECO:0007669"/>
    <property type="project" value="TreeGrafter"/>
</dbReference>
<dbReference type="InterPro" id="IPR052184">
    <property type="entry name" value="SDR_enzymes"/>
</dbReference>
<dbReference type="PANTHER" id="PTHR45458:SF3">
    <property type="entry name" value="CHAIN DEHYDROGENASE (ATSC), PUTATIVE-RELATED"/>
    <property type="match status" value="1"/>
</dbReference>
<proteinExistence type="predicted"/>
<gene>
    <name evidence="1" type="ORF">QCA50_016710</name>
</gene>
<sequence length="272" mass="30081">MISYVVTGANRGIGFGFIQTLSADPNNVVFALTRNRATSVDLLNLESRQKNVHVLQADITDVPALRAVAKAVENVTGGTLNVLINNGAYLETIRAEYTLEMYDGQEDLLDEDFNNFFKVNVLGVIKTINVFLPLLRKASQAGLAKVITISSAAGDMEFNKKANIDFFVPYAVSKAAVNMATAKYATRFKDENLLFLSLCPGFVNTMTDQPKEVQDEYYRNYAKRFVEAYPDWSGVPLTPKQSVAAMLDTVSKLTVKDSGKFISHNGENEPWL</sequence>
<reference evidence="1 2" key="1">
    <citation type="submission" date="2022-09" db="EMBL/GenBank/DDBJ databases">
        <authorList>
            <person name="Palmer J.M."/>
        </authorList>
    </citation>
    <scope>NUCLEOTIDE SEQUENCE [LARGE SCALE GENOMIC DNA]</scope>
    <source>
        <strain evidence="1 2">DSM 7382</strain>
    </source>
</reference>
<dbReference type="Pfam" id="PF00106">
    <property type="entry name" value="adh_short"/>
    <property type="match status" value="1"/>
</dbReference>
<dbReference type="InterPro" id="IPR036291">
    <property type="entry name" value="NAD(P)-bd_dom_sf"/>
</dbReference>
<evidence type="ECO:0000313" key="2">
    <source>
        <dbReference type="Proteomes" id="UP001385951"/>
    </source>
</evidence>
<dbReference type="PANTHER" id="PTHR45458">
    <property type="entry name" value="SHORT-CHAIN DEHYDROGENASE/REDUCTASE SDR"/>
    <property type="match status" value="1"/>
</dbReference>
<keyword evidence="2" id="KW-1185">Reference proteome</keyword>
<evidence type="ECO:0000313" key="1">
    <source>
        <dbReference type="EMBL" id="KAK7680201.1"/>
    </source>
</evidence>
<dbReference type="Gene3D" id="3.40.50.720">
    <property type="entry name" value="NAD(P)-binding Rossmann-like Domain"/>
    <property type="match status" value="1"/>
</dbReference>
<name>A0AAW0FHF6_9APHY</name>
<dbReference type="Proteomes" id="UP001385951">
    <property type="component" value="Unassembled WGS sequence"/>
</dbReference>
<dbReference type="EMBL" id="JASBNA010000051">
    <property type="protein sequence ID" value="KAK7680201.1"/>
    <property type="molecule type" value="Genomic_DNA"/>
</dbReference>